<gene>
    <name evidence="2" type="ordered locus">Deide_11190</name>
</gene>
<feature type="compositionally biased region" description="Basic and acidic residues" evidence="1">
    <location>
        <begin position="271"/>
        <end position="288"/>
    </location>
</feature>
<protein>
    <submittedName>
        <fullName evidence="2">Uncharacterized protein</fullName>
    </submittedName>
</protein>
<dbReference type="EMBL" id="CP001114">
    <property type="protein sequence ID" value="ACO46019.1"/>
    <property type="molecule type" value="Genomic_DNA"/>
</dbReference>
<feature type="region of interest" description="Disordered" evidence="1">
    <location>
        <begin position="331"/>
        <end position="355"/>
    </location>
</feature>
<reference evidence="2 3" key="1">
    <citation type="journal article" date="2009" name="PLoS Genet.">
        <title>Alliance of proteomics and genomics to unravel the specificities of Sahara bacterium Deinococcus deserti.</title>
        <authorList>
            <person name="de Groot A."/>
            <person name="Dulermo R."/>
            <person name="Ortet P."/>
            <person name="Blanchard L."/>
            <person name="Guerin P."/>
            <person name="Fernandez B."/>
            <person name="Vacherie B."/>
            <person name="Dossat C."/>
            <person name="Jolivet E."/>
            <person name="Siguier P."/>
            <person name="Chandler M."/>
            <person name="Barakat M."/>
            <person name="Dedieu A."/>
            <person name="Barbe V."/>
            <person name="Heulin T."/>
            <person name="Sommer S."/>
            <person name="Achouak W."/>
            <person name="Armengaud J."/>
        </authorList>
    </citation>
    <scope>NUCLEOTIDE SEQUENCE [LARGE SCALE GENOMIC DNA]</scope>
    <source>
        <strain evidence="3">DSM 17065 / CIP 109153 / LMG 22923 / VCD115</strain>
    </source>
</reference>
<dbReference type="RefSeq" id="WP_012693142.1">
    <property type="nucleotide sequence ID" value="NC_012526.1"/>
</dbReference>
<evidence type="ECO:0000313" key="3">
    <source>
        <dbReference type="Proteomes" id="UP000002208"/>
    </source>
</evidence>
<dbReference type="AlphaFoldDB" id="C1CV02"/>
<name>C1CV02_DEIDV</name>
<evidence type="ECO:0000256" key="1">
    <source>
        <dbReference type="SAM" id="MobiDB-lite"/>
    </source>
</evidence>
<dbReference type="Proteomes" id="UP000002208">
    <property type="component" value="Chromosome"/>
</dbReference>
<organism evidence="2 3">
    <name type="scientific">Deinococcus deserti (strain DSM 17065 / CIP 109153 / LMG 22923 / VCD115)</name>
    <dbReference type="NCBI Taxonomy" id="546414"/>
    <lineage>
        <taxon>Bacteria</taxon>
        <taxon>Thermotogati</taxon>
        <taxon>Deinococcota</taxon>
        <taxon>Deinococci</taxon>
        <taxon>Deinococcales</taxon>
        <taxon>Deinococcaceae</taxon>
        <taxon>Deinococcus</taxon>
    </lineage>
</organism>
<dbReference type="HOGENOM" id="CLU_780144_0_0_0"/>
<feature type="region of interest" description="Disordered" evidence="1">
    <location>
        <begin position="233"/>
        <end position="289"/>
    </location>
</feature>
<sequence>MNSTKSAHQGYVNPNTDQHSATYRTQVIEEVRLKHPAAFAYWQATKPAQIEAGYLPDACMHTGARVNAAIGYAVDTDTGEIIIKPRRTLAGIMAREERARDRCGLHLVTVDELHTVTRFDRLSDWQRARTAALAFAREISPNAPLDFSVEISATGRAHAAYICDLTSAVKAADLGAHWEAIEEGGIIRVVQYLAKPVQAVNCGHYSEDEGWRYATPDRAAEGVANLLLAQQDTRQQRGPKARLPQMSGHLPGKGGRSGKVVNVAAPNLRTTSEDEPHQVATPRSDRRRTAALTQRLQPGRRSWFRTVTFSGALLREPGRPPKTAPALCITPTPGGVSSLRSAAPRACNSPARPST</sequence>
<proteinExistence type="predicted"/>
<dbReference type="KEGG" id="ddr:Deide_11190"/>
<evidence type="ECO:0000313" key="2">
    <source>
        <dbReference type="EMBL" id="ACO46019.1"/>
    </source>
</evidence>
<dbReference type="PaxDb" id="546414-Deide_11190"/>
<keyword evidence="3" id="KW-1185">Reference proteome</keyword>
<accession>C1CV02</accession>